<organism evidence="1">
    <name type="scientific">uncultured Pleomorphomonas sp</name>
    <dbReference type="NCBI Taxonomy" id="442121"/>
    <lineage>
        <taxon>Bacteria</taxon>
        <taxon>Pseudomonadati</taxon>
        <taxon>Pseudomonadota</taxon>
        <taxon>Alphaproteobacteria</taxon>
        <taxon>Hyphomicrobiales</taxon>
        <taxon>Pleomorphomonadaceae</taxon>
        <taxon>Pleomorphomonas</taxon>
        <taxon>environmental samples</taxon>
    </lineage>
</organism>
<protein>
    <submittedName>
        <fullName evidence="1">Uncharacterized protein</fullName>
    </submittedName>
</protein>
<evidence type="ECO:0000313" key="1">
    <source>
        <dbReference type="EMBL" id="SCM70176.1"/>
    </source>
</evidence>
<proteinExistence type="predicted"/>
<accession>A0A212KY41</accession>
<gene>
    <name evidence="1" type="ORF">KL86PLE_10066</name>
</gene>
<dbReference type="AlphaFoldDB" id="A0A212KY41"/>
<sequence length="20" mass="2351">MWRGMHSPLVSVTFELMLSE</sequence>
<name>A0A212KY41_9HYPH</name>
<dbReference type="EMBL" id="FMJD01000001">
    <property type="protein sequence ID" value="SCM70176.1"/>
    <property type="molecule type" value="Genomic_DNA"/>
</dbReference>
<reference evidence="1" key="1">
    <citation type="submission" date="2016-08" db="EMBL/GenBank/DDBJ databases">
        <authorList>
            <person name="Seilhamer J.J."/>
        </authorList>
    </citation>
    <scope>NUCLEOTIDE SEQUENCE</scope>
    <source>
        <strain evidence="1">86</strain>
    </source>
</reference>